<proteinExistence type="predicted"/>
<dbReference type="Proteomes" id="UP000295763">
    <property type="component" value="Unassembled WGS sequence"/>
</dbReference>
<keyword evidence="1" id="KW-0732">Signal</keyword>
<dbReference type="EMBL" id="SLYB01000012">
    <property type="protein sequence ID" value="TCP95015.1"/>
    <property type="molecule type" value="Genomic_DNA"/>
</dbReference>
<feature type="chain" id="PRO_5020407036" evidence="1">
    <location>
        <begin position="22"/>
        <end position="163"/>
    </location>
</feature>
<sequence length="163" mass="19112">MKRPRYWVFFTILLISSKLYAESRSIVQVDFPIFSCLSKKDDRINLELSQQQNGGNELIFTHYERNGDLRYWFNEPIGNAYQEKYMNGSQLYISNKNVWFKFYDLRAGSDKQIGVVIIDKSSGYQVASLDCVRDTISRLPFLKKGLFQPVIGSVKRFFENVKH</sequence>
<evidence type="ECO:0000313" key="2">
    <source>
        <dbReference type="EMBL" id="TCP95015.1"/>
    </source>
</evidence>
<gene>
    <name evidence="2" type="ORF">EDC44_11274</name>
</gene>
<keyword evidence="3" id="KW-1185">Reference proteome</keyword>
<accession>A0A4R2SZN1</accession>
<protein>
    <submittedName>
        <fullName evidence="2">Uncharacterized protein</fullName>
    </submittedName>
</protein>
<organism evidence="2 3">
    <name type="scientific">Cricetibacter osteomyelitidis</name>
    <dbReference type="NCBI Taxonomy" id="1521931"/>
    <lineage>
        <taxon>Bacteria</taxon>
        <taxon>Pseudomonadati</taxon>
        <taxon>Pseudomonadota</taxon>
        <taxon>Gammaproteobacteria</taxon>
        <taxon>Pasteurellales</taxon>
        <taxon>Pasteurellaceae</taxon>
        <taxon>Cricetibacter</taxon>
    </lineage>
</organism>
<name>A0A4R2SZN1_9PAST</name>
<evidence type="ECO:0000256" key="1">
    <source>
        <dbReference type="SAM" id="SignalP"/>
    </source>
</evidence>
<evidence type="ECO:0000313" key="3">
    <source>
        <dbReference type="Proteomes" id="UP000295763"/>
    </source>
</evidence>
<reference evidence="2 3" key="1">
    <citation type="submission" date="2019-03" db="EMBL/GenBank/DDBJ databases">
        <title>Genomic Encyclopedia of Type Strains, Phase IV (KMG-IV): sequencing the most valuable type-strain genomes for metagenomic binning, comparative biology and taxonomic classification.</title>
        <authorList>
            <person name="Goeker M."/>
        </authorList>
    </citation>
    <scope>NUCLEOTIDE SEQUENCE [LARGE SCALE GENOMIC DNA]</scope>
    <source>
        <strain evidence="2 3">DSM 28404</strain>
    </source>
</reference>
<dbReference type="AlphaFoldDB" id="A0A4R2SZN1"/>
<dbReference type="RefSeq" id="WP_131976884.1">
    <property type="nucleotide sequence ID" value="NZ_SLYB01000012.1"/>
</dbReference>
<feature type="signal peptide" evidence="1">
    <location>
        <begin position="1"/>
        <end position="21"/>
    </location>
</feature>
<comment type="caution">
    <text evidence="2">The sequence shown here is derived from an EMBL/GenBank/DDBJ whole genome shotgun (WGS) entry which is preliminary data.</text>
</comment>